<dbReference type="SUPFAM" id="SSF46934">
    <property type="entry name" value="UBA-like"/>
    <property type="match status" value="1"/>
</dbReference>
<evidence type="ECO:0000259" key="6">
    <source>
        <dbReference type="Pfam" id="PF00627"/>
    </source>
</evidence>
<feature type="compositionally biased region" description="Pro residues" evidence="4">
    <location>
        <begin position="209"/>
        <end position="244"/>
    </location>
</feature>
<keyword evidence="3" id="KW-0687">Ribonucleoprotein</keyword>
<keyword evidence="5" id="KW-0812">Transmembrane</keyword>
<accession>A0A7J7FRU0</accession>
<evidence type="ECO:0000256" key="1">
    <source>
        <dbReference type="ARBA" id="ARBA00007345"/>
    </source>
</evidence>
<dbReference type="Proteomes" id="UP000593564">
    <property type="component" value="Unassembled WGS sequence"/>
</dbReference>
<dbReference type="EMBL" id="JACBKZ010000015">
    <property type="protein sequence ID" value="KAF5930969.1"/>
    <property type="molecule type" value="Genomic_DNA"/>
</dbReference>
<keyword evidence="8" id="KW-1185">Reference proteome</keyword>
<evidence type="ECO:0000313" key="7">
    <source>
        <dbReference type="EMBL" id="KAF5930969.1"/>
    </source>
</evidence>
<comment type="similarity">
    <text evidence="1">Belongs to the universal ribosomal protein uS19 family.</text>
</comment>
<organism evidence="7 8">
    <name type="scientific">Camellia sinensis</name>
    <name type="common">Tea plant</name>
    <name type="synonym">Thea sinensis</name>
    <dbReference type="NCBI Taxonomy" id="4442"/>
    <lineage>
        <taxon>Eukaryota</taxon>
        <taxon>Viridiplantae</taxon>
        <taxon>Streptophyta</taxon>
        <taxon>Embryophyta</taxon>
        <taxon>Tracheophyta</taxon>
        <taxon>Spermatophyta</taxon>
        <taxon>Magnoliopsida</taxon>
        <taxon>eudicotyledons</taxon>
        <taxon>Gunneridae</taxon>
        <taxon>Pentapetalae</taxon>
        <taxon>asterids</taxon>
        <taxon>Ericales</taxon>
        <taxon>Theaceae</taxon>
        <taxon>Camellia</taxon>
    </lineage>
</organism>
<feature type="transmembrane region" description="Helical" evidence="5">
    <location>
        <begin position="273"/>
        <end position="293"/>
    </location>
</feature>
<keyword evidence="2" id="KW-0689">Ribosomal protein</keyword>
<dbReference type="GO" id="GO:0022627">
    <property type="term" value="C:cytosolic small ribosomal subunit"/>
    <property type="evidence" value="ECO:0007669"/>
    <property type="project" value="TreeGrafter"/>
</dbReference>
<dbReference type="PANTHER" id="PTHR11880">
    <property type="entry name" value="RIBOSOMAL PROTEIN S19P FAMILY MEMBER"/>
    <property type="match status" value="1"/>
</dbReference>
<keyword evidence="5" id="KW-0472">Membrane</keyword>
<sequence>MRWGMYSAADVEMEIAAGQPKKRTFKKFSFRGVDLDALLDMSTDELVKLFTARARRRFQRGLKRKPMALIKKLRKAFCSRYRSLFDLVVSFRLMLEASNLRPESNVYGQATSNLVAGSNLDGAVRQILDMGGGTWDRDTVVRALRAAYNPERAVEYYLSRKAKKKKKLLAMARFQRLSMIVLLAILSVQLTVYADQQSPVPAPQTGAPSPEPSSPPAPASNPAPASSPTPSPAASPPMKSPVPAPSMTGDVHESDVNASDEELSGGLKGGQKAGIVLGVIAGVCLVGVGGMVYRKRQQNIQRSQLGNAA</sequence>
<evidence type="ECO:0000256" key="2">
    <source>
        <dbReference type="ARBA" id="ARBA00022980"/>
    </source>
</evidence>
<gene>
    <name evidence="7" type="ORF">HYC85_031842</name>
</gene>
<evidence type="ECO:0000256" key="5">
    <source>
        <dbReference type="SAM" id="Phobius"/>
    </source>
</evidence>
<dbReference type="Gene3D" id="1.10.8.10">
    <property type="entry name" value="DNA helicase RuvA subunit, C-terminal domain"/>
    <property type="match status" value="1"/>
</dbReference>
<comment type="caution">
    <text evidence="7">The sequence shown here is derived from an EMBL/GenBank/DDBJ whole genome shotgun (WGS) entry which is preliminary data.</text>
</comment>
<dbReference type="InterPro" id="IPR009060">
    <property type="entry name" value="UBA-like_sf"/>
</dbReference>
<dbReference type="FunFam" id="1.10.8.10:FF:000003">
    <property type="entry name" value="UV excision repair protein RAD23 homolog"/>
    <property type="match status" value="1"/>
</dbReference>
<feature type="domain" description="UBA" evidence="6">
    <location>
        <begin position="124"/>
        <end position="156"/>
    </location>
</feature>
<dbReference type="InterPro" id="IPR023575">
    <property type="entry name" value="Ribosomal_uS19_SF"/>
</dbReference>
<dbReference type="InterPro" id="IPR002222">
    <property type="entry name" value="Ribosomal_uS19"/>
</dbReference>
<dbReference type="GO" id="GO:0003735">
    <property type="term" value="F:structural constituent of ribosome"/>
    <property type="evidence" value="ECO:0007669"/>
    <property type="project" value="InterPro"/>
</dbReference>
<feature type="region of interest" description="Disordered" evidence="4">
    <location>
        <begin position="198"/>
        <end position="267"/>
    </location>
</feature>
<reference evidence="7 8" key="2">
    <citation type="submission" date="2020-07" db="EMBL/GenBank/DDBJ databases">
        <title>Genome assembly of wild tea tree DASZ reveals pedigree and selection history of tea varieties.</title>
        <authorList>
            <person name="Zhang W."/>
        </authorList>
    </citation>
    <scope>NUCLEOTIDE SEQUENCE [LARGE SCALE GENOMIC DNA]</scope>
    <source>
        <strain evidence="8">cv. G240</strain>
        <tissue evidence="7">Leaf</tissue>
    </source>
</reference>
<proteinExistence type="inferred from homology"/>
<reference evidence="8" key="1">
    <citation type="journal article" date="2020" name="Nat. Commun.">
        <title>Genome assembly of wild tea tree DASZ reveals pedigree and selection history of tea varieties.</title>
        <authorList>
            <person name="Zhang W."/>
            <person name="Zhang Y."/>
            <person name="Qiu H."/>
            <person name="Guo Y."/>
            <person name="Wan H."/>
            <person name="Zhang X."/>
            <person name="Scossa F."/>
            <person name="Alseekh S."/>
            <person name="Zhang Q."/>
            <person name="Wang P."/>
            <person name="Xu L."/>
            <person name="Schmidt M.H."/>
            <person name="Jia X."/>
            <person name="Li D."/>
            <person name="Zhu A."/>
            <person name="Guo F."/>
            <person name="Chen W."/>
            <person name="Ni D."/>
            <person name="Usadel B."/>
            <person name="Fernie A.R."/>
            <person name="Wen W."/>
        </authorList>
    </citation>
    <scope>NUCLEOTIDE SEQUENCE [LARGE SCALE GENOMIC DNA]</scope>
    <source>
        <strain evidence="8">cv. G240</strain>
    </source>
</reference>
<dbReference type="PANTHER" id="PTHR11880:SF2">
    <property type="entry name" value="SMALL RIBOSOMAL SUBUNIT PROTEIN US19"/>
    <property type="match status" value="1"/>
</dbReference>
<dbReference type="Gene3D" id="3.30.860.10">
    <property type="entry name" value="30s Ribosomal Protein S19, Chain A"/>
    <property type="match status" value="1"/>
</dbReference>
<evidence type="ECO:0000256" key="3">
    <source>
        <dbReference type="ARBA" id="ARBA00023274"/>
    </source>
</evidence>
<dbReference type="InterPro" id="IPR015940">
    <property type="entry name" value="UBA"/>
</dbReference>
<dbReference type="GO" id="GO:0000028">
    <property type="term" value="P:ribosomal small subunit assembly"/>
    <property type="evidence" value="ECO:0007669"/>
    <property type="project" value="TreeGrafter"/>
</dbReference>
<name>A0A7J7FRU0_CAMSI</name>
<dbReference type="AlphaFoldDB" id="A0A7J7FRU0"/>
<protein>
    <recommendedName>
        <fullName evidence="6">UBA domain-containing protein</fullName>
    </recommendedName>
</protein>
<evidence type="ECO:0000256" key="4">
    <source>
        <dbReference type="SAM" id="MobiDB-lite"/>
    </source>
</evidence>
<dbReference type="GO" id="GO:0006412">
    <property type="term" value="P:translation"/>
    <property type="evidence" value="ECO:0007669"/>
    <property type="project" value="InterPro"/>
</dbReference>
<keyword evidence="5" id="KW-1133">Transmembrane helix</keyword>
<feature type="transmembrane region" description="Helical" evidence="5">
    <location>
        <begin position="174"/>
        <end position="194"/>
    </location>
</feature>
<dbReference type="Pfam" id="PF00627">
    <property type="entry name" value="UBA"/>
    <property type="match status" value="1"/>
</dbReference>
<evidence type="ECO:0000313" key="8">
    <source>
        <dbReference type="Proteomes" id="UP000593564"/>
    </source>
</evidence>